<dbReference type="Proteomes" id="UP000800035">
    <property type="component" value="Unassembled WGS sequence"/>
</dbReference>
<feature type="non-terminal residue" evidence="1">
    <location>
        <position position="1"/>
    </location>
</feature>
<dbReference type="AlphaFoldDB" id="A0A6A5UHI8"/>
<sequence length="64" mass="7310">EFREFKRADAHTTKEKQVSKLVIPIIKDKIRDAKCYLGGIPFINLNLLTDGILKLGNLDIYYSA</sequence>
<keyword evidence="2" id="KW-1185">Reference proteome</keyword>
<gene>
    <name evidence="1" type="ORF">CC80DRAFT_398240</name>
</gene>
<name>A0A6A5UHI8_9PLEO</name>
<evidence type="ECO:0000313" key="2">
    <source>
        <dbReference type="Proteomes" id="UP000800035"/>
    </source>
</evidence>
<evidence type="ECO:0000313" key="1">
    <source>
        <dbReference type="EMBL" id="KAF1963800.1"/>
    </source>
</evidence>
<protein>
    <submittedName>
        <fullName evidence="1">Uncharacterized protein</fullName>
    </submittedName>
</protein>
<accession>A0A6A5UHI8</accession>
<proteinExistence type="predicted"/>
<dbReference type="OrthoDB" id="5336565at2759"/>
<dbReference type="EMBL" id="ML976977">
    <property type="protein sequence ID" value="KAF1963800.1"/>
    <property type="molecule type" value="Genomic_DNA"/>
</dbReference>
<reference evidence="1" key="1">
    <citation type="journal article" date="2020" name="Stud. Mycol.">
        <title>101 Dothideomycetes genomes: a test case for predicting lifestyles and emergence of pathogens.</title>
        <authorList>
            <person name="Haridas S."/>
            <person name="Albert R."/>
            <person name="Binder M."/>
            <person name="Bloem J."/>
            <person name="Labutti K."/>
            <person name="Salamov A."/>
            <person name="Andreopoulos B."/>
            <person name="Baker S."/>
            <person name="Barry K."/>
            <person name="Bills G."/>
            <person name="Bluhm B."/>
            <person name="Cannon C."/>
            <person name="Castanera R."/>
            <person name="Culley D."/>
            <person name="Daum C."/>
            <person name="Ezra D."/>
            <person name="Gonzalez J."/>
            <person name="Henrissat B."/>
            <person name="Kuo A."/>
            <person name="Liang C."/>
            <person name="Lipzen A."/>
            <person name="Lutzoni F."/>
            <person name="Magnuson J."/>
            <person name="Mondo S."/>
            <person name="Nolan M."/>
            <person name="Ohm R."/>
            <person name="Pangilinan J."/>
            <person name="Park H.-J."/>
            <person name="Ramirez L."/>
            <person name="Alfaro M."/>
            <person name="Sun H."/>
            <person name="Tritt A."/>
            <person name="Yoshinaga Y."/>
            <person name="Zwiers L.-H."/>
            <person name="Turgeon B."/>
            <person name="Goodwin S."/>
            <person name="Spatafora J."/>
            <person name="Crous P."/>
            <person name="Grigoriev I."/>
        </authorList>
    </citation>
    <scope>NUCLEOTIDE SEQUENCE</scope>
    <source>
        <strain evidence="1">CBS 675.92</strain>
    </source>
</reference>
<organism evidence="1 2">
    <name type="scientific">Byssothecium circinans</name>
    <dbReference type="NCBI Taxonomy" id="147558"/>
    <lineage>
        <taxon>Eukaryota</taxon>
        <taxon>Fungi</taxon>
        <taxon>Dikarya</taxon>
        <taxon>Ascomycota</taxon>
        <taxon>Pezizomycotina</taxon>
        <taxon>Dothideomycetes</taxon>
        <taxon>Pleosporomycetidae</taxon>
        <taxon>Pleosporales</taxon>
        <taxon>Massarineae</taxon>
        <taxon>Massarinaceae</taxon>
        <taxon>Byssothecium</taxon>
    </lineage>
</organism>